<dbReference type="AlphaFoldDB" id="A0AAV9U6K7"/>
<comment type="caution">
    <text evidence="3">The sequence shown here is derived from an EMBL/GenBank/DDBJ whole genome shotgun (WGS) entry which is preliminary data.</text>
</comment>
<evidence type="ECO:0000313" key="3">
    <source>
        <dbReference type="EMBL" id="KAK6335949.1"/>
    </source>
</evidence>
<protein>
    <submittedName>
        <fullName evidence="3">Uncharacterized protein</fullName>
    </submittedName>
</protein>
<feature type="chain" id="PRO_5043990207" evidence="2">
    <location>
        <begin position="17"/>
        <end position="211"/>
    </location>
</feature>
<feature type="region of interest" description="Disordered" evidence="1">
    <location>
        <begin position="161"/>
        <end position="189"/>
    </location>
</feature>
<proteinExistence type="predicted"/>
<organism evidence="3 4">
    <name type="scientific">Orbilia blumenaviensis</name>
    <dbReference type="NCBI Taxonomy" id="1796055"/>
    <lineage>
        <taxon>Eukaryota</taxon>
        <taxon>Fungi</taxon>
        <taxon>Dikarya</taxon>
        <taxon>Ascomycota</taxon>
        <taxon>Pezizomycotina</taxon>
        <taxon>Orbiliomycetes</taxon>
        <taxon>Orbiliales</taxon>
        <taxon>Orbiliaceae</taxon>
        <taxon>Orbilia</taxon>
    </lineage>
</organism>
<gene>
    <name evidence="3" type="ORF">TWF730_003324</name>
</gene>
<evidence type="ECO:0000313" key="4">
    <source>
        <dbReference type="Proteomes" id="UP001373714"/>
    </source>
</evidence>
<evidence type="ECO:0000256" key="1">
    <source>
        <dbReference type="SAM" id="MobiDB-lite"/>
    </source>
</evidence>
<sequence>MRSSLVFLATAAVVYAQSPLIEEYARRYDFWLNPPSNCSNTGCVATECGGGQCQFGKSCGTYAGKKNTCCEARHGGKNLPCDEFEDLLENFNLKSDGEAATLTAPDVACSTDQVFILSNQIERTRSYCCPFGREGVVSVDYGEFLNNLTVESVRCIPAVSGSVESPSKTDGSESPARTSTGATGSSSPNSANTLKSIFALAPIALMAIAAL</sequence>
<evidence type="ECO:0000256" key="2">
    <source>
        <dbReference type="SAM" id="SignalP"/>
    </source>
</evidence>
<dbReference type="EMBL" id="JAVHNS010000014">
    <property type="protein sequence ID" value="KAK6335949.1"/>
    <property type="molecule type" value="Genomic_DNA"/>
</dbReference>
<reference evidence="3 4" key="1">
    <citation type="submission" date="2019-10" db="EMBL/GenBank/DDBJ databases">
        <authorList>
            <person name="Palmer J.M."/>
        </authorList>
    </citation>
    <scope>NUCLEOTIDE SEQUENCE [LARGE SCALE GENOMIC DNA]</scope>
    <source>
        <strain evidence="3 4">TWF730</strain>
    </source>
</reference>
<keyword evidence="4" id="KW-1185">Reference proteome</keyword>
<accession>A0AAV9U6K7</accession>
<keyword evidence="2" id="KW-0732">Signal</keyword>
<dbReference type="Proteomes" id="UP001373714">
    <property type="component" value="Unassembled WGS sequence"/>
</dbReference>
<feature type="signal peptide" evidence="2">
    <location>
        <begin position="1"/>
        <end position="16"/>
    </location>
</feature>
<feature type="compositionally biased region" description="Low complexity" evidence="1">
    <location>
        <begin position="174"/>
        <end position="189"/>
    </location>
</feature>
<name>A0AAV9U6K7_9PEZI</name>